<reference evidence="9" key="1">
    <citation type="submission" date="2016-09" db="EMBL/GenBank/DDBJ databases">
        <title>Novel crystal protein genes from Bacillus thuringiensis strain.</title>
        <authorList>
            <person name="Geng C."/>
            <person name="Peng D."/>
            <person name="Ruan L."/>
            <person name="Sun M."/>
        </authorList>
    </citation>
    <scope>NUCLEOTIDE SEQUENCE</scope>
    <source>
        <strain evidence="9">PCYT01</strain>
    </source>
</reference>
<protein>
    <recommendedName>
        <fullName evidence="5">Crystaline entomocidal protoxin</fullName>
    </recommendedName>
</protein>
<dbReference type="CDD" id="cd04085">
    <property type="entry name" value="delta_endotoxin_C"/>
    <property type="match status" value="1"/>
</dbReference>
<feature type="domain" description="Pesticidal crystal protein" evidence="8">
    <location>
        <begin position="72"/>
        <end position="299"/>
    </location>
</feature>
<sequence length="625" mass="70296">MNQNSNNNESTNNNVMISQAKYPFTKAPDSEVQQMSYKDWMHMDTAGAPMALSSTDTRDGVIIATGIGWAILGFVPGVGPGLSAAAGVLNVIVPFLWPENGTSQITWEKLMSTVEERIDQRADTLIKNRAIETTRVLQSRMRDYLQAISNLKTDPNNETYKADVRREFDRAEDDAKAAIIQFNPHNANGTEDTKHNILLLANYAQAANLHLLLLRDVVQYGAQWGFSPLEVQQYYSNTSSDGNPGMLQLLAQYTDHCVHWYNTGLQQQYDHWNWEKFNDFRRDMTIMVLDIVSFWPTYDPNLYAVPTKSQLTRTVYTQRVGKETRHNFIEPSLAPPRLFSWLHQVKFHVQSPAYADTIAGLQQTFQNTLSDTLWQESLKGSKLGAEQNLNFSSPTTGDEVWRVINHLRLNPYSGLVHEMNGFQFKFTQSPDRDIAYLSDNPDYQKISGLPCTSGNVACTDKNLYSHRFSYLGAYAIEYPVGSRLTTFTHGWTHISADHNNLIDAQKITQIPAVKASSISEGARVVKGPGSTGGDLVELPFATGGSINLKVTLADNTKSYKVRIRYAYGLNSKTVDTLSYTDFSYYDSDTLTSSSTEATYTYTLNPSDFEGLEGKFFIDKIEFIPM</sequence>
<dbReference type="PANTHER" id="PTHR37003">
    <property type="entry name" value="ENDOTOXIN_N DOMAIN-CONTAINING PROTEIN-RELATED"/>
    <property type="match status" value="1"/>
</dbReference>
<dbReference type="GO" id="GO:0005102">
    <property type="term" value="F:signaling receptor binding"/>
    <property type="evidence" value="ECO:0007669"/>
    <property type="project" value="InterPro"/>
</dbReference>
<dbReference type="Pfam" id="PF00555">
    <property type="entry name" value="Endotoxin_M"/>
    <property type="match status" value="1"/>
</dbReference>
<dbReference type="EMBL" id="KX870192">
    <property type="protein sequence ID" value="ATG85664.1"/>
    <property type="molecule type" value="Genomic_DNA"/>
</dbReference>
<evidence type="ECO:0000256" key="1">
    <source>
        <dbReference type="ARBA" id="ARBA00007819"/>
    </source>
</evidence>
<dbReference type="InterPro" id="IPR038979">
    <property type="entry name" value="Pest_crys"/>
</dbReference>
<dbReference type="Gene3D" id="2.100.10.10">
    <property type="entry name" value="Pesticidal crystal protein, central domain"/>
    <property type="match status" value="1"/>
</dbReference>
<organism evidence="9">
    <name type="scientific">Bacillus thuringiensis</name>
    <dbReference type="NCBI Taxonomy" id="1428"/>
    <lineage>
        <taxon>Bacteria</taxon>
        <taxon>Bacillati</taxon>
        <taxon>Bacillota</taxon>
        <taxon>Bacilli</taxon>
        <taxon>Bacillales</taxon>
        <taxon>Bacillaceae</taxon>
        <taxon>Bacillus</taxon>
        <taxon>Bacillus cereus group</taxon>
    </lineage>
</organism>
<accession>A0A7G0Y5E3</accession>
<name>A0A7G0Y5E3_BACTU</name>
<dbReference type="Gene3D" id="1.20.190.10">
    <property type="entry name" value="Pesticidal crystal protein, N-terminal domain"/>
    <property type="match status" value="1"/>
</dbReference>
<dbReference type="Pfam" id="PF03945">
    <property type="entry name" value="Endotoxin_N"/>
    <property type="match status" value="1"/>
</dbReference>
<keyword evidence="4" id="KW-0843">Virulence</keyword>
<evidence type="ECO:0000313" key="9">
    <source>
        <dbReference type="EMBL" id="ATG85664.1"/>
    </source>
</evidence>
<evidence type="ECO:0000256" key="3">
    <source>
        <dbReference type="ARBA" id="ARBA00022969"/>
    </source>
</evidence>
<dbReference type="InterPro" id="IPR036399">
    <property type="entry name" value="Pest_cryst_cen_dom_sf"/>
</dbReference>
<dbReference type="InterPro" id="IPR005639">
    <property type="entry name" value="Pest_crys_dom_I"/>
</dbReference>
<dbReference type="GO" id="GO:0030435">
    <property type="term" value="P:sporulation resulting in formation of a cellular spore"/>
    <property type="evidence" value="ECO:0007669"/>
    <property type="project" value="UniProtKB-KW"/>
</dbReference>
<dbReference type="InterPro" id="IPR036716">
    <property type="entry name" value="Pest_crys_N_sf"/>
</dbReference>
<dbReference type="SUPFAM" id="SSF51096">
    <property type="entry name" value="delta-Endotoxin (insectocide), middle domain"/>
    <property type="match status" value="1"/>
</dbReference>
<evidence type="ECO:0000259" key="7">
    <source>
        <dbReference type="Pfam" id="PF03944"/>
    </source>
</evidence>
<evidence type="ECO:0000259" key="6">
    <source>
        <dbReference type="Pfam" id="PF00555"/>
    </source>
</evidence>
<keyword evidence="3" id="KW-0749">Sporulation</keyword>
<dbReference type="SUPFAM" id="SSF49785">
    <property type="entry name" value="Galactose-binding domain-like"/>
    <property type="match status" value="1"/>
</dbReference>
<dbReference type="Gene3D" id="2.60.120.260">
    <property type="entry name" value="Galactose-binding domain-like"/>
    <property type="match status" value="2"/>
</dbReference>
<keyword evidence="2" id="KW-0800">Toxin</keyword>
<dbReference type="Pfam" id="PF03944">
    <property type="entry name" value="Endotoxin_C"/>
    <property type="match status" value="2"/>
</dbReference>
<dbReference type="AlphaFoldDB" id="A0A7G0Y5E3"/>
<proteinExistence type="inferred from homology"/>
<evidence type="ECO:0000256" key="5">
    <source>
        <dbReference type="ARBA" id="ARBA00029653"/>
    </source>
</evidence>
<dbReference type="GO" id="GO:0090729">
    <property type="term" value="F:toxin activity"/>
    <property type="evidence" value="ECO:0007669"/>
    <property type="project" value="UniProtKB-KW"/>
</dbReference>
<evidence type="ECO:0000256" key="2">
    <source>
        <dbReference type="ARBA" id="ARBA00022656"/>
    </source>
</evidence>
<dbReference type="InterPro" id="IPR008979">
    <property type="entry name" value="Galactose-bd-like_sf"/>
</dbReference>
<dbReference type="InterPro" id="IPR001178">
    <property type="entry name" value="Pest_cryst_dom_II"/>
</dbReference>
<feature type="domain" description="Pesticidal crystal protein" evidence="7">
    <location>
        <begin position="575"/>
        <end position="625"/>
    </location>
</feature>
<feature type="domain" description="Pesticidal crystal protein" evidence="7">
    <location>
        <begin position="507"/>
        <end position="566"/>
    </location>
</feature>
<comment type="similarity">
    <text evidence="1">Belongs to the delta endotoxin family.</text>
</comment>
<dbReference type="PANTHER" id="PTHR37003:SF2">
    <property type="entry name" value="PESTICIDAL CRYSTAL PROTEIN N-TERMINAL DOMAIN-CONTAINING PROTEIN"/>
    <property type="match status" value="1"/>
</dbReference>
<evidence type="ECO:0000256" key="4">
    <source>
        <dbReference type="ARBA" id="ARBA00023026"/>
    </source>
</evidence>
<evidence type="ECO:0000259" key="8">
    <source>
        <dbReference type="Pfam" id="PF03945"/>
    </source>
</evidence>
<dbReference type="SUPFAM" id="SSF56849">
    <property type="entry name" value="delta-Endotoxin (insectocide), N-terminal domain"/>
    <property type="match status" value="1"/>
</dbReference>
<dbReference type="InterPro" id="IPR005638">
    <property type="entry name" value="Pest_crys_dom-III"/>
</dbReference>
<feature type="domain" description="Pesticidal crystal protein" evidence="6">
    <location>
        <begin position="307"/>
        <end position="497"/>
    </location>
</feature>
<dbReference type="GO" id="GO:0001907">
    <property type="term" value="P:symbiont-mediated killing of host cell"/>
    <property type="evidence" value="ECO:0007669"/>
    <property type="project" value="InterPro"/>
</dbReference>